<evidence type="ECO:0000313" key="3">
    <source>
        <dbReference type="Proteomes" id="UP001066276"/>
    </source>
</evidence>
<name>A0AAV7M1F1_PLEWA</name>
<accession>A0AAV7M1F1</accession>
<organism evidence="2 3">
    <name type="scientific">Pleurodeles waltl</name>
    <name type="common">Iberian ribbed newt</name>
    <dbReference type="NCBI Taxonomy" id="8319"/>
    <lineage>
        <taxon>Eukaryota</taxon>
        <taxon>Metazoa</taxon>
        <taxon>Chordata</taxon>
        <taxon>Craniata</taxon>
        <taxon>Vertebrata</taxon>
        <taxon>Euteleostomi</taxon>
        <taxon>Amphibia</taxon>
        <taxon>Batrachia</taxon>
        <taxon>Caudata</taxon>
        <taxon>Salamandroidea</taxon>
        <taxon>Salamandridae</taxon>
        <taxon>Pleurodelinae</taxon>
        <taxon>Pleurodeles</taxon>
    </lineage>
</organism>
<dbReference type="EMBL" id="JANPWB010000014">
    <property type="protein sequence ID" value="KAJ1096392.1"/>
    <property type="molecule type" value="Genomic_DNA"/>
</dbReference>
<evidence type="ECO:0000313" key="2">
    <source>
        <dbReference type="EMBL" id="KAJ1096392.1"/>
    </source>
</evidence>
<keyword evidence="3" id="KW-1185">Reference proteome</keyword>
<dbReference type="AlphaFoldDB" id="A0AAV7M1F1"/>
<sequence>MREVPERGICLPTKDRTHPIASTYLPTPLQGNRRDGFTPIDSLRGGASEVFVAAVPTEPCDWLTKNISRPYNRALPSLANRPRPCTGKDNQLLHRNIPPPAPEGVAQPHLSRCS</sequence>
<feature type="region of interest" description="Disordered" evidence="1">
    <location>
        <begin position="75"/>
        <end position="114"/>
    </location>
</feature>
<protein>
    <submittedName>
        <fullName evidence="2">Uncharacterized protein</fullName>
    </submittedName>
</protein>
<dbReference type="Proteomes" id="UP001066276">
    <property type="component" value="Chromosome 10"/>
</dbReference>
<gene>
    <name evidence="2" type="ORF">NDU88_001534</name>
</gene>
<proteinExistence type="predicted"/>
<reference evidence="2" key="1">
    <citation type="journal article" date="2022" name="bioRxiv">
        <title>Sequencing and chromosome-scale assembly of the giantPleurodeles waltlgenome.</title>
        <authorList>
            <person name="Brown T."/>
            <person name="Elewa A."/>
            <person name="Iarovenko S."/>
            <person name="Subramanian E."/>
            <person name="Araus A.J."/>
            <person name="Petzold A."/>
            <person name="Susuki M."/>
            <person name="Suzuki K.-i.T."/>
            <person name="Hayashi T."/>
            <person name="Toyoda A."/>
            <person name="Oliveira C."/>
            <person name="Osipova E."/>
            <person name="Leigh N.D."/>
            <person name="Simon A."/>
            <person name="Yun M.H."/>
        </authorList>
    </citation>
    <scope>NUCLEOTIDE SEQUENCE</scope>
    <source>
        <strain evidence="2">20211129_DDA</strain>
        <tissue evidence="2">Liver</tissue>
    </source>
</reference>
<evidence type="ECO:0000256" key="1">
    <source>
        <dbReference type="SAM" id="MobiDB-lite"/>
    </source>
</evidence>
<feature type="region of interest" description="Disordered" evidence="1">
    <location>
        <begin position="1"/>
        <end position="35"/>
    </location>
</feature>
<comment type="caution">
    <text evidence="2">The sequence shown here is derived from an EMBL/GenBank/DDBJ whole genome shotgun (WGS) entry which is preliminary data.</text>
</comment>